<protein>
    <recommendedName>
        <fullName evidence="14">Ubiquinol oxidase subunit 2</fullName>
    </recommendedName>
</protein>
<keyword evidence="4 14" id="KW-1003">Cell membrane</keyword>
<dbReference type="InterPro" id="IPR006333">
    <property type="entry name" value="Cyt_o_ubiquinol_oxidase_su2"/>
</dbReference>
<evidence type="ECO:0000256" key="10">
    <source>
        <dbReference type="ARBA" id="ARBA00023002"/>
    </source>
</evidence>
<dbReference type="PANTHER" id="PTHR22888">
    <property type="entry name" value="CYTOCHROME C OXIDASE, SUBUNIT II"/>
    <property type="match status" value="1"/>
</dbReference>
<evidence type="ECO:0000256" key="14">
    <source>
        <dbReference type="PIRNR" id="PIRNR000292"/>
    </source>
</evidence>
<dbReference type="Proteomes" id="UP000531251">
    <property type="component" value="Unassembled WGS sequence"/>
</dbReference>
<comment type="caution">
    <text evidence="19">The sequence shown here is derived from an EMBL/GenBank/DDBJ whole genome shotgun (WGS) entry which is preliminary data.</text>
</comment>
<dbReference type="Gene3D" id="2.60.40.420">
    <property type="entry name" value="Cupredoxins - blue copper proteins"/>
    <property type="match status" value="1"/>
</dbReference>
<evidence type="ECO:0000256" key="1">
    <source>
        <dbReference type="ARBA" id="ARBA00004651"/>
    </source>
</evidence>
<dbReference type="PRINTS" id="PR01166">
    <property type="entry name" value="CYCOXIDASEII"/>
</dbReference>
<sequence>MPERGARLLPLLLLLSGCSGASILRPGGPIGANNRTILLDSLVIMLAIVIPTMIATLVFAWWFRAGNGKAKYRPEFVYSGRIELIVWSIPLLTILFLSGLIWIGSHELDPAKPLAEKTPPLEVQVVSLDWKWLFVYPAQGVATLNGAVVPAGVPIRFRLTSASVMNSFFVPRLGSQIYTMNGMATTLHLQADQPGSYYGQSAHYSGDGFSDMNFRLQAVPAADFTRWVAGVQAAGGLLDGRAYRVLARQSQHEPPKHWGAVQPGLFDMVVAQHLPPAPGPEQGRGGEPQVSPGTAE</sequence>
<dbReference type="GO" id="GO:0042773">
    <property type="term" value="P:ATP synthesis coupled electron transport"/>
    <property type="evidence" value="ECO:0007669"/>
    <property type="project" value="TreeGrafter"/>
</dbReference>
<dbReference type="GO" id="GO:0005507">
    <property type="term" value="F:copper ion binding"/>
    <property type="evidence" value="ECO:0007669"/>
    <property type="project" value="InterPro"/>
</dbReference>
<evidence type="ECO:0000259" key="17">
    <source>
        <dbReference type="PROSITE" id="PS50857"/>
    </source>
</evidence>
<accession>A0A7X6BBY5</accession>
<evidence type="ECO:0000256" key="6">
    <source>
        <dbReference type="ARBA" id="ARBA00022692"/>
    </source>
</evidence>
<dbReference type="SUPFAM" id="SSF81464">
    <property type="entry name" value="Cytochrome c oxidase subunit II-like, transmembrane region"/>
    <property type="match status" value="1"/>
</dbReference>
<organism evidence="19 20">
    <name type="scientific">Sphingomonas trueperi</name>
    <dbReference type="NCBI Taxonomy" id="53317"/>
    <lineage>
        <taxon>Bacteria</taxon>
        <taxon>Pseudomonadati</taxon>
        <taxon>Pseudomonadota</taxon>
        <taxon>Alphaproteobacteria</taxon>
        <taxon>Sphingomonadales</taxon>
        <taxon>Sphingomonadaceae</taxon>
        <taxon>Sphingomonas</taxon>
    </lineage>
</organism>
<evidence type="ECO:0000256" key="11">
    <source>
        <dbReference type="ARBA" id="ARBA00023136"/>
    </source>
</evidence>
<dbReference type="PROSITE" id="PS50999">
    <property type="entry name" value="COX2_TM"/>
    <property type="match status" value="1"/>
</dbReference>
<evidence type="ECO:0000256" key="7">
    <source>
        <dbReference type="ARBA" id="ARBA00022729"/>
    </source>
</evidence>
<dbReference type="InterPro" id="IPR011759">
    <property type="entry name" value="Cyt_c_oxidase_su2_TM_dom"/>
</dbReference>
<keyword evidence="13" id="KW-0449">Lipoprotein</keyword>
<dbReference type="Gene3D" id="1.10.287.90">
    <property type="match status" value="1"/>
</dbReference>
<dbReference type="Pfam" id="PF06481">
    <property type="entry name" value="COX_ARM"/>
    <property type="match status" value="1"/>
</dbReference>
<dbReference type="PROSITE" id="PS50857">
    <property type="entry name" value="COX2_CUA"/>
    <property type="match status" value="1"/>
</dbReference>
<dbReference type="GO" id="GO:0005886">
    <property type="term" value="C:plasma membrane"/>
    <property type="evidence" value="ECO:0007669"/>
    <property type="project" value="UniProtKB-SubCell"/>
</dbReference>
<gene>
    <name evidence="19" type="ORF">GGR89_000354</name>
</gene>
<dbReference type="GO" id="GO:0016682">
    <property type="term" value="F:oxidoreductase activity, acting on diphenols and related substances as donors, oxygen as acceptor"/>
    <property type="evidence" value="ECO:0007669"/>
    <property type="project" value="InterPro"/>
</dbReference>
<dbReference type="InterPro" id="IPR034227">
    <property type="entry name" value="CuRO_UO_II"/>
</dbReference>
<dbReference type="CDD" id="cd04212">
    <property type="entry name" value="CuRO_UO_II"/>
    <property type="match status" value="1"/>
</dbReference>
<dbReference type="InterPro" id="IPR036257">
    <property type="entry name" value="Cyt_c_oxidase_su2_TM_sf"/>
</dbReference>
<evidence type="ECO:0000256" key="8">
    <source>
        <dbReference type="ARBA" id="ARBA00022982"/>
    </source>
</evidence>
<evidence type="ECO:0000256" key="5">
    <source>
        <dbReference type="ARBA" id="ARBA00022660"/>
    </source>
</evidence>
<keyword evidence="9 16" id="KW-1133">Transmembrane helix</keyword>
<evidence type="ECO:0000256" key="13">
    <source>
        <dbReference type="ARBA" id="ARBA00023288"/>
    </source>
</evidence>
<keyword evidence="7" id="KW-0732">Signal</keyword>
<feature type="transmembrane region" description="Helical" evidence="16">
    <location>
        <begin position="84"/>
        <end position="104"/>
    </location>
</feature>
<evidence type="ECO:0000256" key="12">
    <source>
        <dbReference type="ARBA" id="ARBA00023139"/>
    </source>
</evidence>
<reference evidence="19 20" key="1">
    <citation type="submission" date="2020-03" db="EMBL/GenBank/DDBJ databases">
        <title>Genomic Encyclopedia of Type Strains, Phase IV (KMG-IV): sequencing the most valuable type-strain genomes for metagenomic binning, comparative biology and taxonomic classification.</title>
        <authorList>
            <person name="Goeker M."/>
        </authorList>
    </citation>
    <scope>NUCLEOTIDE SEQUENCE [LARGE SCALE GENOMIC DNA]</scope>
    <source>
        <strain evidence="19 20">DSM 7225</strain>
    </source>
</reference>
<dbReference type="AlphaFoldDB" id="A0A7X6BBY5"/>
<dbReference type="PIRSF" id="PIRSF000292">
    <property type="entry name" value="Ubi_od_II"/>
    <property type="match status" value="1"/>
</dbReference>
<keyword evidence="12" id="KW-0564">Palmitate</keyword>
<keyword evidence="5 14" id="KW-0679">Respiratory chain</keyword>
<dbReference type="PANTHER" id="PTHR22888:SF18">
    <property type="entry name" value="CYTOCHROME BO(3) UBIQUINOL OXIDASE SUBUNIT 2"/>
    <property type="match status" value="1"/>
</dbReference>
<keyword evidence="20" id="KW-1185">Reference proteome</keyword>
<keyword evidence="6 16" id="KW-0812">Transmembrane</keyword>
<keyword evidence="10 14" id="KW-0560">Oxidoreductase</keyword>
<dbReference type="EMBL" id="JAATJB010000001">
    <property type="protein sequence ID" value="NJB96062.1"/>
    <property type="molecule type" value="Genomic_DNA"/>
</dbReference>
<feature type="domain" description="Cytochrome oxidase subunit II transmembrane region profile" evidence="18">
    <location>
        <begin position="15"/>
        <end position="112"/>
    </location>
</feature>
<evidence type="ECO:0000256" key="16">
    <source>
        <dbReference type="SAM" id="Phobius"/>
    </source>
</evidence>
<evidence type="ECO:0000256" key="4">
    <source>
        <dbReference type="ARBA" id="ARBA00022475"/>
    </source>
</evidence>
<evidence type="ECO:0000313" key="19">
    <source>
        <dbReference type="EMBL" id="NJB96062.1"/>
    </source>
</evidence>
<dbReference type="InterPro" id="IPR045187">
    <property type="entry name" value="CcO_II"/>
</dbReference>
<keyword evidence="3 14" id="KW-0813">Transport</keyword>
<evidence type="ECO:0000259" key="18">
    <source>
        <dbReference type="PROSITE" id="PS50999"/>
    </source>
</evidence>
<comment type="similarity">
    <text evidence="2 14">Belongs to the cytochrome c oxidase subunit 2 family.</text>
</comment>
<dbReference type="NCBIfam" id="TIGR01433">
    <property type="entry name" value="CyoA"/>
    <property type="match status" value="1"/>
</dbReference>
<evidence type="ECO:0000256" key="9">
    <source>
        <dbReference type="ARBA" id="ARBA00022989"/>
    </source>
</evidence>
<comment type="subcellular location">
    <subcellularLocation>
        <location evidence="1">Cell membrane</location>
        <topology evidence="1">Multi-pass membrane protein</topology>
    </subcellularLocation>
</comment>
<dbReference type="PROSITE" id="PS51257">
    <property type="entry name" value="PROKAR_LIPOPROTEIN"/>
    <property type="match status" value="1"/>
</dbReference>
<proteinExistence type="inferred from homology"/>
<evidence type="ECO:0000256" key="2">
    <source>
        <dbReference type="ARBA" id="ARBA00007866"/>
    </source>
</evidence>
<dbReference type="InterPro" id="IPR008972">
    <property type="entry name" value="Cupredoxin"/>
</dbReference>
<dbReference type="GO" id="GO:0004129">
    <property type="term" value="F:cytochrome-c oxidase activity"/>
    <property type="evidence" value="ECO:0007669"/>
    <property type="project" value="UniProtKB-UniRule"/>
</dbReference>
<dbReference type="InterPro" id="IPR010514">
    <property type="entry name" value="COX_ARM"/>
</dbReference>
<feature type="region of interest" description="Disordered" evidence="15">
    <location>
        <begin position="272"/>
        <end position="296"/>
    </location>
</feature>
<feature type="domain" description="Cytochrome oxidase subunit II copper A binding" evidence="17">
    <location>
        <begin position="118"/>
        <end position="230"/>
    </location>
</feature>
<evidence type="ECO:0000313" key="20">
    <source>
        <dbReference type="Proteomes" id="UP000531251"/>
    </source>
</evidence>
<dbReference type="Pfam" id="PF00116">
    <property type="entry name" value="COX2"/>
    <property type="match status" value="1"/>
</dbReference>
<dbReference type="GO" id="GO:0009486">
    <property type="term" value="F:cytochrome bo3 ubiquinol oxidase activity"/>
    <property type="evidence" value="ECO:0007669"/>
    <property type="project" value="InterPro"/>
</dbReference>
<evidence type="ECO:0000256" key="3">
    <source>
        <dbReference type="ARBA" id="ARBA00022448"/>
    </source>
</evidence>
<name>A0A7X6BBY5_9SPHN</name>
<dbReference type="InterPro" id="IPR002429">
    <property type="entry name" value="CcO_II-like_C"/>
</dbReference>
<evidence type="ECO:0000256" key="15">
    <source>
        <dbReference type="SAM" id="MobiDB-lite"/>
    </source>
</evidence>
<keyword evidence="11 14" id="KW-0472">Membrane</keyword>
<feature type="transmembrane region" description="Helical" evidence="16">
    <location>
        <begin position="44"/>
        <end position="63"/>
    </location>
</feature>
<dbReference type="SUPFAM" id="SSF49503">
    <property type="entry name" value="Cupredoxins"/>
    <property type="match status" value="1"/>
</dbReference>
<keyword evidence="8 14" id="KW-0249">Electron transport</keyword>
<dbReference type="RefSeq" id="WP_125976949.1">
    <property type="nucleotide sequence ID" value="NZ_BAAADY010000001.1"/>
</dbReference>